<gene>
    <name evidence="6" type="ORF">BSTOLATCC_MIC13187</name>
</gene>
<feature type="transmembrane region" description="Helical" evidence="5">
    <location>
        <begin position="145"/>
        <end position="164"/>
    </location>
</feature>
<sequence length="367" mass="41193">MAIILDSIIVTIDSTVIVFVMIFFGVLLTRLKILTIETSNRISKLVINLILPCLLFCDMIKSVTISELENFGIIFIFATFHMFAGSGIGWLLGTLTNANNEIKKLMMCCIGVQETLAFSLVYANVLGESSVVTESHFKNRAVTDVLVYTVFITIYKWIIAYGMLKKEDQDNNIESELLDMTEKNEKILVKREDWIYKIKNIMNPPIYVAIIAIILALIPYMKEYVISGSGSVLKKNVFSAVQDTGAMTTPLICIILGSNLSEGYPPTADIKWIHIWMINLGKLIIMPLIGISMFTLFYTIGFIDRILAIMMIAVYAAPTSKQILIICTNHGNQVENISKIYLIQYMIVALPLSIFNVVSIYILYGSD</sequence>
<feature type="transmembrane region" description="Helical" evidence="5">
    <location>
        <begin position="306"/>
        <end position="328"/>
    </location>
</feature>
<keyword evidence="2 5" id="KW-0812">Transmembrane</keyword>
<evidence type="ECO:0000256" key="2">
    <source>
        <dbReference type="ARBA" id="ARBA00022692"/>
    </source>
</evidence>
<comment type="subcellular location">
    <subcellularLocation>
        <location evidence="1">Membrane</location>
        <topology evidence="1">Multi-pass membrane protein</topology>
    </subcellularLocation>
</comment>
<name>A0AAU9J421_9CILI</name>
<feature type="transmembrane region" description="Helical" evidence="5">
    <location>
        <begin position="105"/>
        <end position="125"/>
    </location>
</feature>
<keyword evidence="4 5" id="KW-0472">Membrane</keyword>
<evidence type="ECO:0000256" key="3">
    <source>
        <dbReference type="ARBA" id="ARBA00022989"/>
    </source>
</evidence>
<dbReference type="InterPro" id="IPR004776">
    <property type="entry name" value="Mem_transp_PIN-like"/>
</dbReference>
<dbReference type="PANTHER" id="PTHR31419">
    <property type="entry name" value="PROTEIN PIN-LIKES 2"/>
    <property type="match status" value="1"/>
</dbReference>
<evidence type="ECO:0000313" key="7">
    <source>
        <dbReference type="Proteomes" id="UP001162131"/>
    </source>
</evidence>
<feature type="transmembrane region" description="Helical" evidence="5">
    <location>
        <begin position="240"/>
        <end position="260"/>
    </location>
</feature>
<evidence type="ECO:0000256" key="1">
    <source>
        <dbReference type="ARBA" id="ARBA00004141"/>
    </source>
</evidence>
<accession>A0AAU9J421</accession>
<evidence type="ECO:0000256" key="5">
    <source>
        <dbReference type="SAM" id="Phobius"/>
    </source>
</evidence>
<reference evidence="6" key="1">
    <citation type="submission" date="2021-09" db="EMBL/GenBank/DDBJ databases">
        <authorList>
            <consortium name="AG Swart"/>
            <person name="Singh M."/>
            <person name="Singh A."/>
            <person name="Seah K."/>
            <person name="Emmerich C."/>
        </authorList>
    </citation>
    <scope>NUCLEOTIDE SEQUENCE</scope>
    <source>
        <strain evidence="6">ATCC30299</strain>
    </source>
</reference>
<proteinExistence type="predicted"/>
<dbReference type="InterPro" id="IPR039305">
    <property type="entry name" value="PILS2/6"/>
</dbReference>
<dbReference type="Pfam" id="PF03547">
    <property type="entry name" value="Mem_trans"/>
    <property type="match status" value="1"/>
</dbReference>
<feature type="transmembrane region" description="Helical" evidence="5">
    <location>
        <begin position="71"/>
        <end position="93"/>
    </location>
</feature>
<feature type="transmembrane region" description="Helical" evidence="5">
    <location>
        <begin position="340"/>
        <end position="364"/>
    </location>
</feature>
<dbReference type="EMBL" id="CAJZBQ010000013">
    <property type="protein sequence ID" value="CAG9315414.1"/>
    <property type="molecule type" value="Genomic_DNA"/>
</dbReference>
<feature type="transmembrane region" description="Helical" evidence="5">
    <location>
        <begin position="280"/>
        <end position="300"/>
    </location>
</feature>
<evidence type="ECO:0000256" key="4">
    <source>
        <dbReference type="ARBA" id="ARBA00023136"/>
    </source>
</evidence>
<organism evidence="6 7">
    <name type="scientific">Blepharisma stoltei</name>
    <dbReference type="NCBI Taxonomy" id="1481888"/>
    <lineage>
        <taxon>Eukaryota</taxon>
        <taxon>Sar</taxon>
        <taxon>Alveolata</taxon>
        <taxon>Ciliophora</taxon>
        <taxon>Postciliodesmatophora</taxon>
        <taxon>Heterotrichea</taxon>
        <taxon>Heterotrichida</taxon>
        <taxon>Blepharismidae</taxon>
        <taxon>Blepharisma</taxon>
    </lineage>
</organism>
<evidence type="ECO:0000313" key="6">
    <source>
        <dbReference type="EMBL" id="CAG9315414.1"/>
    </source>
</evidence>
<feature type="transmembrane region" description="Helical" evidence="5">
    <location>
        <begin position="15"/>
        <end position="33"/>
    </location>
</feature>
<dbReference type="GO" id="GO:0016020">
    <property type="term" value="C:membrane"/>
    <property type="evidence" value="ECO:0007669"/>
    <property type="project" value="UniProtKB-SubCell"/>
</dbReference>
<protein>
    <recommendedName>
        <fullName evidence="8">Auxin efflux carrier</fullName>
    </recommendedName>
</protein>
<evidence type="ECO:0008006" key="8">
    <source>
        <dbReference type="Google" id="ProtNLM"/>
    </source>
</evidence>
<comment type="caution">
    <text evidence="6">The sequence shown here is derived from an EMBL/GenBank/DDBJ whole genome shotgun (WGS) entry which is preliminary data.</text>
</comment>
<feature type="transmembrane region" description="Helical" evidence="5">
    <location>
        <begin position="201"/>
        <end position="220"/>
    </location>
</feature>
<dbReference type="PANTHER" id="PTHR31419:SF1">
    <property type="entry name" value="PROTEIN PIN-LIKES 6"/>
    <property type="match status" value="1"/>
</dbReference>
<dbReference type="Proteomes" id="UP001162131">
    <property type="component" value="Unassembled WGS sequence"/>
</dbReference>
<keyword evidence="3 5" id="KW-1133">Transmembrane helix</keyword>
<dbReference type="AlphaFoldDB" id="A0AAU9J421"/>
<dbReference type="GO" id="GO:0055085">
    <property type="term" value="P:transmembrane transport"/>
    <property type="evidence" value="ECO:0007669"/>
    <property type="project" value="InterPro"/>
</dbReference>
<keyword evidence="7" id="KW-1185">Reference proteome</keyword>